<dbReference type="EMBL" id="GBRH01273960">
    <property type="protein sequence ID" value="JAD23935.1"/>
    <property type="molecule type" value="Transcribed_RNA"/>
</dbReference>
<evidence type="ECO:0000313" key="2">
    <source>
        <dbReference type="EMBL" id="JAD23935.1"/>
    </source>
</evidence>
<name>A0A0A8YFA2_ARUDO</name>
<keyword evidence="1" id="KW-0472">Membrane</keyword>
<organism evidence="2">
    <name type="scientific">Arundo donax</name>
    <name type="common">Giant reed</name>
    <name type="synonym">Donax arundinaceus</name>
    <dbReference type="NCBI Taxonomy" id="35708"/>
    <lineage>
        <taxon>Eukaryota</taxon>
        <taxon>Viridiplantae</taxon>
        <taxon>Streptophyta</taxon>
        <taxon>Embryophyta</taxon>
        <taxon>Tracheophyta</taxon>
        <taxon>Spermatophyta</taxon>
        <taxon>Magnoliopsida</taxon>
        <taxon>Liliopsida</taxon>
        <taxon>Poales</taxon>
        <taxon>Poaceae</taxon>
        <taxon>PACMAD clade</taxon>
        <taxon>Arundinoideae</taxon>
        <taxon>Arundineae</taxon>
        <taxon>Arundo</taxon>
    </lineage>
</organism>
<protein>
    <submittedName>
        <fullName evidence="2">Uncharacterized protein</fullName>
    </submittedName>
</protein>
<keyword evidence="1" id="KW-0812">Transmembrane</keyword>
<reference evidence="2" key="2">
    <citation type="journal article" date="2015" name="Data Brief">
        <title>Shoot transcriptome of the giant reed, Arundo donax.</title>
        <authorList>
            <person name="Barrero R.A."/>
            <person name="Guerrero F.D."/>
            <person name="Moolhuijzen P."/>
            <person name="Goolsby J.A."/>
            <person name="Tidwell J."/>
            <person name="Bellgard S.E."/>
            <person name="Bellgard M.I."/>
        </authorList>
    </citation>
    <scope>NUCLEOTIDE SEQUENCE</scope>
    <source>
        <tissue evidence="2">Shoot tissue taken approximately 20 cm above the soil surface</tissue>
    </source>
</reference>
<keyword evidence="1" id="KW-1133">Transmembrane helix</keyword>
<proteinExistence type="predicted"/>
<accession>A0A0A8YFA2</accession>
<sequence length="37" mass="4565">MSFFWANVKRQLFSRTRGVHFFFLALFAWFDYLVCNV</sequence>
<reference evidence="2" key="1">
    <citation type="submission" date="2014-09" db="EMBL/GenBank/DDBJ databases">
        <authorList>
            <person name="Magalhaes I.L.F."/>
            <person name="Oliveira U."/>
            <person name="Santos F.R."/>
            <person name="Vidigal T.H.D.A."/>
            <person name="Brescovit A.D."/>
            <person name="Santos A.J."/>
        </authorList>
    </citation>
    <scope>NUCLEOTIDE SEQUENCE</scope>
    <source>
        <tissue evidence="2">Shoot tissue taken approximately 20 cm above the soil surface</tissue>
    </source>
</reference>
<evidence type="ECO:0000256" key="1">
    <source>
        <dbReference type="SAM" id="Phobius"/>
    </source>
</evidence>
<dbReference type="AlphaFoldDB" id="A0A0A8YFA2"/>
<feature type="transmembrane region" description="Helical" evidence="1">
    <location>
        <begin position="12"/>
        <end position="30"/>
    </location>
</feature>